<dbReference type="EMBL" id="JBDLOU010000017">
    <property type="protein sequence ID" value="MEX3738662.1"/>
    <property type="molecule type" value="Genomic_DNA"/>
</dbReference>
<evidence type="ECO:0000313" key="1">
    <source>
        <dbReference type="EMBL" id="MEX3738662.1"/>
    </source>
</evidence>
<dbReference type="Proteomes" id="UP001558474">
    <property type="component" value="Unassembled WGS sequence"/>
</dbReference>
<protein>
    <submittedName>
        <fullName evidence="1">Uncharacterized protein</fullName>
    </submittedName>
</protein>
<accession>A0ABV3VBC5</accession>
<dbReference type="RefSeq" id="WP_272871809.1">
    <property type="nucleotide sequence ID" value="NZ_JBDLOU010000017.1"/>
</dbReference>
<keyword evidence="2" id="KW-1185">Reference proteome</keyword>
<proteinExistence type="predicted"/>
<organism evidence="1 2">
    <name type="scientific">Mycolicibacterium porcinum</name>
    <dbReference type="NCBI Taxonomy" id="39693"/>
    <lineage>
        <taxon>Bacteria</taxon>
        <taxon>Bacillati</taxon>
        <taxon>Actinomycetota</taxon>
        <taxon>Actinomycetes</taxon>
        <taxon>Mycobacteriales</taxon>
        <taxon>Mycobacteriaceae</taxon>
        <taxon>Mycolicibacterium</taxon>
    </lineage>
</organism>
<reference evidence="1 2" key="1">
    <citation type="submission" date="2024-04" db="EMBL/GenBank/DDBJ databases">
        <title>Genomic Markers of Mycobacteria.</title>
        <authorList>
            <person name="Soliman M.S."/>
            <person name="Elkholy A."/>
            <person name="Soliman N.S."/>
            <person name="Abbas A."/>
            <person name="Khayrat S."/>
            <person name="Shawky S."/>
        </authorList>
    </citation>
    <scope>NUCLEOTIDE SEQUENCE [LARGE SCALE GENOMIC DNA]</scope>
    <source>
        <strain evidence="1 2">Egy-CU-AM5</strain>
    </source>
</reference>
<name>A0ABV3VBC5_9MYCO</name>
<sequence length="40" mass="5009">MTSQMKDMVDKMDGMLDKIGDFDDFMRPIRNYLYWYRHDE</sequence>
<evidence type="ECO:0000313" key="2">
    <source>
        <dbReference type="Proteomes" id="UP001558474"/>
    </source>
</evidence>
<gene>
    <name evidence="1" type="ORF">ABFW12_10505</name>
</gene>
<comment type="caution">
    <text evidence="1">The sequence shown here is derived from an EMBL/GenBank/DDBJ whole genome shotgun (WGS) entry which is preliminary data.</text>
</comment>